<dbReference type="Proteomes" id="UP001412067">
    <property type="component" value="Unassembled WGS sequence"/>
</dbReference>
<protein>
    <submittedName>
        <fullName evidence="2">Uncharacterized protein</fullName>
    </submittedName>
</protein>
<accession>A0ABR2LLL0</accession>
<evidence type="ECO:0000313" key="3">
    <source>
        <dbReference type="Proteomes" id="UP001412067"/>
    </source>
</evidence>
<comment type="caution">
    <text evidence="2">The sequence shown here is derived from an EMBL/GenBank/DDBJ whole genome shotgun (WGS) entry which is preliminary data.</text>
</comment>
<dbReference type="EMBL" id="JBBWWR010000018">
    <property type="protein sequence ID" value="KAK8943414.1"/>
    <property type="molecule type" value="Genomic_DNA"/>
</dbReference>
<proteinExistence type="predicted"/>
<keyword evidence="3" id="KW-1185">Reference proteome</keyword>
<gene>
    <name evidence="2" type="ORF">KSP40_PGU007783</name>
</gene>
<feature type="compositionally biased region" description="Basic and acidic residues" evidence="1">
    <location>
        <begin position="1"/>
        <end position="17"/>
    </location>
</feature>
<feature type="region of interest" description="Disordered" evidence="1">
    <location>
        <begin position="1"/>
        <end position="129"/>
    </location>
</feature>
<reference evidence="2 3" key="1">
    <citation type="journal article" date="2022" name="Nat. Plants">
        <title>Genomes of leafy and leafless Platanthera orchids illuminate the evolution of mycoheterotrophy.</title>
        <authorList>
            <person name="Li M.H."/>
            <person name="Liu K.W."/>
            <person name="Li Z."/>
            <person name="Lu H.C."/>
            <person name="Ye Q.L."/>
            <person name="Zhang D."/>
            <person name="Wang J.Y."/>
            <person name="Li Y.F."/>
            <person name="Zhong Z.M."/>
            <person name="Liu X."/>
            <person name="Yu X."/>
            <person name="Liu D.K."/>
            <person name="Tu X.D."/>
            <person name="Liu B."/>
            <person name="Hao Y."/>
            <person name="Liao X.Y."/>
            <person name="Jiang Y.T."/>
            <person name="Sun W.H."/>
            <person name="Chen J."/>
            <person name="Chen Y.Q."/>
            <person name="Ai Y."/>
            <person name="Zhai J.W."/>
            <person name="Wu S.S."/>
            <person name="Zhou Z."/>
            <person name="Hsiao Y.Y."/>
            <person name="Wu W.L."/>
            <person name="Chen Y.Y."/>
            <person name="Lin Y.F."/>
            <person name="Hsu J.L."/>
            <person name="Li C.Y."/>
            <person name="Wang Z.W."/>
            <person name="Zhao X."/>
            <person name="Zhong W.Y."/>
            <person name="Ma X.K."/>
            <person name="Ma L."/>
            <person name="Huang J."/>
            <person name="Chen G.Z."/>
            <person name="Huang M.Z."/>
            <person name="Huang L."/>
            <person name="Peng D.H."/>
            <person name="Luo Y.B."/>
            <person name="Zou S.Q."/>
            <person name="Chen S.P."/>
            <person name="Lan S."/>
            <person name="Tsai W.C."/>
            <person name="Van de Peer Y."/>
            <person name="Liu Z.J."/>
        </authorList>
    </citation>
    <scope>NUCLEOTIDE SEQUENCE [LARGE SCALE GENOMIC DNA]</scope>
    <source>
        <strain evidence="2">Lor288</strain>
    </source>
</reference>
<evidence type="ECO:0000256" key="1">
    <source>
        <dbReference type="SAM" id="MobiDB-lite"/>
    </source>
</evidence>
<sequence length="155" mass="17538">MSSDIRKWFMKQHEEGSKGSQNPSAPSQKSSQNISENMEKEDSVNPPRRKSSRYLASVSDAEKSNPIVKDEIADKPSSKRKSQRSDENIQNELNPSPAKRSRKVDNDDDDFVPSSAKKKLADTKTSKDLKNCSTSVMKKSVDVDERRQRLYAFLS</sequence>
<evidence type="ECO:0000313" key="2">
    <source>
        <dbReference type="EMBL" id="KAK8943414.1"/>
    </source>
</evidence>
<name>A0ABR2LLL0_9ASPA</name>
<feature type="compositionally biased region" description="Basic and acidic residues" evidence="1">
    <location>
        <begin position="119"/>
        <end position="129"/>
    </location>
</feature>
<feature type="compositionally biased region" description="Basic and acidic residues" evidence="1">
    <location>
        <begin position="60"/>
        <end position="87"/>
    </location>
</feature>
<feature type="compositionally biased region" description="Polar residues" evidence="1">
    <location>
        <begin position="18"/>
        <end position="36"/>
    </location>
</feature>
<organism evidence="2 3">
    <name type="scientific">Platanthera guangdongensis</name>
    <dbReference type="NCBI Taxonomy" id="2320717"/>
    <lineage>
        <taxon>Eukaryota</taxon>
        <taxon>Viridiplantae</taxon>
        <taxon>Streptophyta</taxon>
        <taxon>Embryophyta</taxon>
        <taxon>Tracheophyta</taxon>
        <taxon>Spermatophyta</taxon>
        <taxon>Magnoliopsida</taxon>
        <taxon>Liliopsida</taxon>
        <taxon>Asparagales</taxon>
        <taxon>Orchidaceae</taxon>
        <taxon>Orchidoideae</taxon>
        <taxon>Orchideae</taxon>
        <taxon>Orchidinae</taxon>
        <taxon>Platanthera</taxon>
    </lineage>
</organism>